<evidence type="ECO:0000313" key="3">
    <source>
        <dbReference type="Proteomes" id="UP001189122"/>
    </source>
</evidence>
<comment type="caution">
    <text evidence="2">The sequence shown here is derived from an EMBL/GenBank/DDBJ whole genome shotgun (WGS) entry which is preliminary data.</text>
</comment>
<accession>A0ABN7E9X1</accession>
<proteinExistence type="predicted"/>
<keyword evidence="1" id="KW-1133">Transmembrane helix</keyword>
<sequence>MEVGHVLGSLSSGPRSKRRLFIASSPLPDDGLFSLSRVCMTTPCPTAGWQLVTWKGSGAHVPLSVLDAQALLVALSDCTSDPLAVFLGRRVPPFYIFYFNFLIFIYLKSKTVKII</sequence>
<feature type="transmembrane region" description="Helical" evidence="1">
    <location>
        <begin position="91"/>
        <end position="107"/>
    </location>
</feature>
<protein>
    <submittedName>
        <fullName evidence="2">Uncharacterized protein</fullName>
    </submittedName>
</protein>
<reference evidence="3" key="1">
    <citation type="journal article" date="2020" name="Sci. Rep.">
        <title>Chromosome-scale genome assembly for the duckweed Spirodela intermedia, integrating cytogenetic maps, PacBio and Oxford Nanopore libraries.</title>
        <authorList>
            <person name="Hoang P.T.N."/>
            <person name="Fiebig A."/>
            <person name="Novak P."/>
            <person name="Macas J."/>
            <person name="Cao H.X."/>
            <person name="Stepanenko A."/>
            <person name="Chen G."/>
            <person name="Borisjuk N."/>
            <person name="Scholz U."/>
            <person name="Schubert I."/>
        </authorList>
    </citation>
    <scope>NUCLEOTIDE SEQUENCE [LARGE SCALE GENOMIC DNA]</scope>
</reference>
<keyword evidence="1" id="KW-0812">Transmembrane</keyword>
<keyword evidence="1" id="KW-0472">Membrane</keyword>
<gene>
    <name evidence="2" type="ORF">SI7747_UN020679</name>
</gene>
<organism evidence="2 3">
    <name type="scientific">Spirodela intermedia</name>
    <name type="common">Intermediate duckweed</name>
    <dbReference type="NCBI Taxonomy" id="51605"/>
    <lineage>
        <taxon>Eukaryota</taxon>
        <taxon>Viridiplantae</taxon>
        <taxon>Streptophyta</taxon>
        <taxon>Embryophyta</taxon>
        <taxon>Tracheophyta</taxon>
        <taxon>Spermatophyta</taxon>
        <taxon>Magnoliopsida</taxon>
        <taxon>Liliopsida</taxon>
        <taxon>Araceae</taxon>
        <taxon>Lemnoideae</taxon>
        <taxon>Spirodela</taxon>
    </lineage>
</organism>
<dbReference type="EMBL" id="CACRZD030000097">
    <property type="protein sequence ID" value="CAA6674321.1"/>
    <property type="molecule type" value="Genomic_DNA"/>
</dbReference>
<evidence type="ECO:0000256" key="1">
    <source>
        <dbReference type="SAM" id="Phobius"/>
    </source>
</evidence>
<evidence type="ECO:0000313" key="2">
    <source>
        <dbReference type="EMBL" id="CAA6674321.1"/>
    </source>
</evidence>
<dbReference type="Proteomes" id="UP001189122">
    <property type="component" value="Unassembled WGS sequence"/>
</dbReference>
<keyword evidence="3" id="KW-1185">Reference proteome</keyword>
<name>A0ABN7E9X1_SPIIN</name>